<gene>
    <name evidence="2" type="ORF">E0F88_32945</name>
</gene>
<comment type="caution">
    <text evidence="2">The sequence shown here is derived from an EMBL/GenBank/DDBJ whole genome shotgun (WGS) entry which is preliminary data.</text>
</comment>
<feature type="transmembrane region" description="Helical" evidence="1">
    <location>
        <begin position="232"/>
        <end position="252"/>
    </location>
</feature>
<keyword evidence="1" id="KW-1133">Transmembrane helix</keyword>
<reference evidence="2 3" key="1">
    <citation type="submission" date="2019-03" db="EMBL/GenBank/DDBJ databases">
        <title>Dyadobacter AR-3-6 sp. nov., isolated from arctic soil.</title>
        <authorList>
            <person name="Chaudhary D.K."/>
        </authorList>
    </citation>
    <scope>NUCLEOTIDE SEQUENCE [LARGE SCALE GENOMIC DNA]</scope>
    <source>
        <strain evidence="2 3">AR-3-6</strain>
    </source>
</reference>
<accession>A0A4R5D990</accession>
<feature type="transmembrane region" description="Helical" evidence="1">
    <location>
        <begin position="5"/>
        <end position="24"/>
    </location>
</feature>
<evidence type="ECO:0008006" key="4">
    <source>
        <dbReference type="Google" id="ProtNLM"/>
    </source>
</evidence>
<evidence type="ECO:0000256" key="1">
    <source>
        <dbReference type="SAM" id="Phobius"/>
    </source>
</evidence>
<organism evidence="2 3">
    <name type="scientific">Dyadobacter psychrotolerans</name>
    <dbReference type="NCBI Taxonomy" id="2541721"/>
    <lineage>
        <taxon>Bacteria</taxon>
        <taxon>Pseudomonadati</taxon>
        <taxon>Bacteroidota</taxon>
        <taxon>Cytophagia</taxon>
        <taxon>Cytophagales</taxon>
        <taxon>Spirosomataceae</taxon>
        <taxon>Dyadobacter</taxon>
    </lineage>
</organism>
<sequence>MKLRFLPAICICLVIFNYILYNHYYSVNFPYQDDFLLIQFIEAVAEGEIGFKDLVTELFRTFNDHKAVVPRLIALIQYKLIGCLNFRFYIALVSLNVTYIFYFIYLQYRKTKLPLYYFIPAAFLYFQPLYYEISGWALTGMQHSFLTAFTATAVILASQRTNMTLFGAMLCCLLATFTHGNGILSFPAIIVYFLIFKDIKPAIISGAFMVLCLVIYLAGYESGQAVQLPKNLTLFFQSLFGLIGSSMSLWAFPLFSSFVWGAIIVCFLLYVMWQAIGFHFNKLTKIRPGTAELLALFVFILLTSSVIALFRSWAGSTLASRFQIYASLSTVIFYVLLLQYTRLFRRQTVFYTVTLLSVFYCLYSYYKFTGIVANRRTTYLADVYNWKHNRNMLSVEETITKNGAFYLNPGYEKGFFKLPDAIVERYQLDSMFRAPVKTGLNNQLYVEDWRVERAVRNGVEKLTYSYVASNAFPQRKPLSVDRFLILKNRDTGVFHLACANPKVEARKQILTAGHYFKPGFNTLFRQDDLTTGTYDLGVLDVANNGQKTFYRLDKSLIADKGYTLQ</sequence>
<protein>
    <recommendedName>
        <fullName evidence="4">Glycosyltransferase RgtA/B/C/D-like domain-containing protein</fullName>
    </recommendedName>
</protein>
<dbReference type="Proteomes" id="UP000294850">
    <property type="component" value="Unassembled WGS sequence"/>
</dbReference>
<feature type="transmembrane region" description="Helical" evidence="1">
    <location>
        <begin position="293"/>
        <end position="310"/>
    </location>
</feature>
<feature type="transmembrane region" description="Helical" evidence="1">
    <location>
        <begin position="136"/>
        <end position="158"/>
    </location>
</feature>
<feature type="transmembrane region" description="Helical" evidence="1">
    <location>
        <begin position="165"/>
        <end position="195"/>
    </location>
</feature>
<keyword evidence="1" id="KW-0812">Transmembrane</keyword>
<feature type="transmembrane region" description="Helical" evidence="1">
    <location>
        <begin position="86"/>
        <end position="106"/>
    </location>
</feature>
<feature type="transmembrane region" description="Helical" evidence="1">
    <location>
        <begin position="348"/>
        <end position="366"/>
    </location>
</feature>
<name>A0A4R5D990_9BACT</name>
<dbReference type="OrthoDB" id="910687at2"/>
<feature type="transmembrane region" description="Helical" evidence="1">
    <location>
        <begin position="258"/>
        <end position="281"/>
    </location>
</feature>
<feature type="transmembrane region" description="Helical" evidence="1">
    <location>
        <begin position="201"/>
        <end position="220"/>
    </location>
</feature>
<keyword evidence="3" id="KW-1185">Reference proteome</keyword>
<proteinExistence type="predicted"/>
<evidence type="ECO:0000313" key="3">
    <source>
        <dbReference type="Proteomes" id="UP000294850"/>
    </source>
</evidence>
<dbReference type="AlphaFoldDB" id="A0A4R5D990"/>
<feature type="transmembrane region" description="Helical" evidence="1">
    <location>
        <begin position="322"/>
        <end position="341"/>
    </location>
</feature>
<feature type="transmembrane region" description="Helical" evidence="1">
    <location>
        <begin position="113"/>
        <end position="130"/>
    </location>
</feature>
<evidence type="ECO:0000313" key="2">
    <source>
        <dbReference type="EMBL" id="TDE08311.1"/>
    </source>
</evidence>
<dbReference type="EMBL" id="SMFL01000027">
    <property type="protein sequence ID" value="TDE08311.1"/>
    <property type="molecule type" value="Genomic_DNA"/>
</dbReference>
<keyword evidence="1" id="KW-0472">Membrane</keyword>